<dbReference type="InterPro" id="IPR038770">
    <property type="entry name" value="Na+/solute_symporter_sf"/>
</dbReference>
<dbReference type="OrthoDB" id="9806785at2"/>
<evidence type="ECO:0000256" key="2">
    <source>
        <dbReference type="ARBA" id="ARBA00022692"/>
    </source>
</evidence>
<evidence type="ECO:0000256" key="4">
    <source>
        <dbReference type="ARBA" id="ARBA00023136"/>
    </source>
</evidence>
<feature type="transmembrane region" description="Helical" evidence="5">
    <location>
        <begin position="92"/>
        <end position="117"/>
    </location>
</feature>
<name>A0A1I4HE49_9RHOB</name>
<dbReference type="AlphaFoldDB" id="A0A1I4HE49"/>
<evidence type="ECO:0000313" key="6">
    <source>
        <dbReference type="EMBL" id="SFL40030.1"/>
    </source>
</evidence>
<dbReference type="RefSeq" id="WP_093089957.1">
    <property type="nucleotide sequence ID" value="NZ_FOTQ01000001.1"/>
</dbReference>
<reference evidence="6 7" key="1">
    <citation type="submission" date="2016-10" db="EMBL/GenBank/DDBJ databases">
        <authorList>
            <person name="de Groot N.N."/>
        </authorList>
    </citation>
    <scope>NUCLEOTIDE SEQUENCE [LARGE SCALE GENOMIC DNA]</scope>
    <source>
        <strain evidence="6 7">DSM 15283</strain>
    </source>
</reference>
<dbReference type="Gene3D" id="1.20.1530.20">
    <property type="match status" value="1"/>
</dbReference>
<feature type="transmembrane region" description="Helical" evidence="5">
    <location>
        <begin position="129"/>
        <end position="154"/>
    </location>
</feature>
<comment type="subcellular location">
    <subcellularLocation>
        <location evidence="1">Membrane</location>
        <topology evidence="1">Multi-pass membrane protein</topology>
    </subcellularLocation>
</comment>
<feature type="transmembrane region" description="Helical" evidence="5">
    <location>
        <begin position="37"/>
        <end position="59"/>
    </location>
</feature>
<evidence type="ECO:0000256" key="3">
    <source>
        <dbReference type="ARBA" id="ARBA00022989"/>
    </source>
</evidence>
<evidence type="ECO:0000313" key="7">
    <source>
        <dbReference type="Proteomes" id="UP000199144"/>
    </source>
</evidence>
<dbReference type="GO" id="GO:0016020">
    <property type="term" value="C:membrane"/>
    <property type="evidence" value="ECO:0007669"/>
    <property type="project" value="UniProtKB-SubCell"/>
</dbReference>
<gene>
    <name evidence="6" type="ORF">SAMN04488042_10151</name>
</gene>
<dbReference type="InterPro" id="IPR002657">
    <property type="entry name" value="BilAc:Na_symport/Acr3"/>
</dbReference>
<feature type="transmembrane region" description="Helical" evidence="5">
    <location>
        <begin position="197"/>
        <end position="215"/>
    </location>
</feature>
<dbReference type="PANTHER" id="PTHR10361:SF24">
    <property type="entry name" value="P3 PROTEIN"/>
    <property type="match status" value="1"/>
</dbReference>
<dbReference type="PANTHER" id="PTHR10361">
    <property type="entry name" value="SODIUM-BILE ACID COTRANSPORTER"/>
    <property type="match status" value="1"/>
</dbReference>
<feature type="transmembrane region" description="Helical" evidence="5">
    <location>
        <begin position="261"/>
        <end position="283"/>
    </location>
</feature>
<evidence type="ECO:0000256" key="5">
    <source>
        <dbReference type="SAM" id="Phobius"/>
    </source>
</evidence>
<feature type="transmembrane region" description="Helical" evidence="5">
    <location>
        <begin position="227"/>
        <end position="249"/>
    </location>
</feature>
<keyword evidence="3 5" id="KW-1133">Transmembrane helix</keyword>
<proteinExistence type="predicted"/>
<sequence>MLIDVALPLSLAFIMFSLGYGLTFADFGRVLSMPRAVLVGMLGQVVLVPVVAFVLLQAFSLPPALAFGVMILSFCPGGVTSNILTKLAGGTVALSITLTAVVSLLSVLTVPVLVGWASGVFLGADAPVINVSAIGFSMFAITAVPVLIGLLMRFVASDFAERTEGAVSVVAVVLFVVIVLAALITNWDLFVANIGRLGPLLVAINVVLLILGILLARVLGLGGGDGLCISIEMGVQNAALGITVAGLVAQSGGIPEYAVPAALYGITMYIVTLPGMFVLRAIFGKS</sequence>
<protein>
    <submittedName>
        <fullName evidence="6">Bile acid:Na+ symporter, BASS family</fullName>
    </submittedName>
</protein>
<dbReference type="EMBL" id="FOTQ01000001">
    <property type="protein sequence ID" value="SFL40030.1"/>
    <property type="molecule type" value="Genomic_DNA"/>
</dbReference>
<feature type="transmembrane region" description="Helical" evidence="5">
    <location>
        <begin position="166"/>
        <end position="185"/>
    </location>
</feature>
<dbReference type="Proteomes" id="UP000199144">
    <property type="component" value="Unassembled WGS sequence"/>
</dbReference>
<keyword evidence="2 5" id="KW-0812">Transmembrane</keyword>
<dbReference type="STRING" id="254406.SAMN04488042_10151"/>
<feature type="transmembrane region" description="Helical" evidence="5">
    <location>
        <begin position="6"/>
        <end position="25"/>
    </location>
</feature>
<keyword evidence="4 5" id="KW-0472">Membrane</keyword>
<organism evidence="6 7">
    <name type="scientific">Shimia aestuarii</name>
    <dbReference type="NCBI Taxonomy" id="254406"/>
    <lineage>
        <taxon>Bacteria</taxon>
        <taxon>Pseudomonadati</taxon>
        <taxon>Pseudomonadota</taxon>
        <taxon>Alphaproteobacteria</taxon>
        <taxon>Rhodobacterales</taxon>
        <taxon>Roseobacteraceae</taxon>
    </lineage>
</organism>
<evidence type="ECO:0000256" key="1">
    <source>
        <dbReference type="ARBA" id="ARBA00004141"/>
    </source>
</evidence>
<dbReference type="Pfam" id="PF01758">
    <property type="entry name" value="SBF"/>
    <property type="match status" value="1"/>
</dbReference>
<feature type="transmembrane region" description="Helical" evidence="5">
    <location>
        <begin position="65"/>
        <end position="85"/>
    </location>
</feature>
<accession>A0A1I4HE49</accession>
<dbReference type="InterPro" id="IPR004710">
    <property type="entry name" value="Bilac:Na_transpt"/>
</dbReference>
<keyword evidence="7" id="KW-1185">Reference proteome</keyword>